<comment type="caution">
    <text evidence="1">The sequence shown here is derived from an EMBL/GenBank/DDBJ whole genome shotgun (WGS) entry which is preliminary data.</text>
</comment>
<organism evidence="1 2">
    <name type="scientific">Halteria grandinella</name>
    <dbReference type="NCBI Taxonomy" id="5974"/>
    <lineage>
        <taxon>Eukaryota</taxon>
        <taxon>Sar</taxon>
        <taxon>Alveolata</taxon>
        <taxon>Ciliophora</taxon>
        <taxon>Intramacronucleata</taxon>
        <taxon>Spirotrichea</taxon>
        <taxon>Stichotrichia</taxon>
        <taxon>Sporadotrichida</taxon>
        <taxon>Halteriidae</taxon>
        <taxon>Halteria</taxon>
    </lineage>
</organism>
<dbReference type="Pfam" id="PF00838">
    <property type="entry name" value="TCTP"/>
    <property type="match status" value="1"/>
</dbReference>
<dbReference type="InterPro" id="IPR011057">
    <property type="entry name" value="Mss4-like_sf"/>
</dbReference>
<proteinExistence type="predicted"/>
<accession>A0A8J8NWE8</accession>
<dbReference type="AlphaFoldDB" id="A0A8J8NWE8"/>
<dbReference type="SUPFAM" id="SSF51316">
    <property type="entry name" value="Mss4-like"/>
    <property type="match status" value="1"/>
</dbReference>
<name>A0A8J8NWE8_HALGN</name>
<dbReference type="Gene3D" id="2.170.150.10">
    <property type="entry name" value="Metal Binding Protein, Guanine Nucleotide Exchange Factor, Chain A"/>
    <property type="match status" value="1"/>
</dbReference>
<dbReference type="InterPro" id="IPR018105">
    <property type="entry name" value="Translational_control_tumour_p"/>
</dbReference>
<sequence>METISDTLDVVKYLELEQIPLSQQAFIEDIQEYIELTKKELERQGKKECIETFEKGANELKSFIMGKWEEVRVWKSVGAYQKAGYCYSIEQAFSNPIFYFFLDGVSKKKIKENPLLESYTINTQSQKYSHSLKICTS</sequence>
<evidence type="ECO:0000313" key="2">
    <source>
        <dbReference type="Proteomes" id="UP000785679"/>
    </source>
</evidence>
<dbReference type="InterPro" id="IPR011323">
    <property type="entry name" value="Mss4/transl-control_tumour"/>
</dbReference>
<reference evidence="1" key="1">
    <citation type="submission" date="2019-06" db="EMBL/GenBank/DDBJ databases">
        <authorList>
            <person name="Zheng W."/>
        </authorList>
    </citation>
    <scope>NUCLEOTIDE SEQUENCE</scope>
    <source>
        <strain evidence="1">QDHG01</strain>
    </source>
</reference>
<dbReference type="EMBL" id="RRYP01006135">
    <property type="protein sequence ID" value="TNV81446.1"/>
    <property type="molecule type" value="Genomic_DNA"/>
</dbReference>
<protein>
    <submittedName>
        <fullName evidence="1">Uncharacterized protein</fullName>
    </submittedName>
</protein>
<evidence type="ECO:0000313" key="1">
    <source>
        <dbReference type="EMBL" id="TNV81446.1"/>
    </source>
</evidence>
<keyword evidence="2" id="KW-1185">Reference proteome</keyword>
<dbReference type="Proteomes" id="UP000785679">
    <property type="component" value="Unassembled WGS sequence"/>
</dbReference>
<gene>
    <name evidence="1" type="ORF">FGO68_gene17019</name>
</gene>